<reference evidence="3" key="1">
    <citation type="journal article" date="2019" name="Int. J. Syst. Evol. Microbiol.">
        <title>The Global Catalogue of Microorganisms (GCM) 10K type strain sequencing project: providing services to taxonomists for standard genome sequencing and annotation.</title>
        <authorList>
            <consortium name="The Broad Institute Genomics Platform"/>
            <consortium name="The Broad Institute Genome Sequencing Center for Infectious Disease"/>
            <person name="Wu L."/>
            <person name="Ma J."/>
        </authorList>
    </citation>
    <scope>NUCLEOTIDE SEQUENCE [LARGE SCALE GENOMIC DNA]</scope>
    <source>
        <strain evidence="3">JCM 16908</strain>
    </source>
</reference>
<dbReference type="Gene3D" id="1.10.3300.10">
    <property type="entry name" value="Jann2411-like domain"/>
    <property type="match status" value="1"/>
</dbReference>
<gene>
    <name evidence="2" type="ORF">GCM10022226_56210</name>
</gene>
<accession>A0ABP7IVM1</accession>
<dbReference type="Pfam" id="PF11706">
    <property type="entry name" value="zf-CGNR"/>
    <property type="match status" value="1"/>
</dbReference>
<dbReference type="InterPro" id="IPR021005">
    <property type="entry name" value="Znf_CGNR"/>
</dbReference>
<dbReference type="InterPro" id="IPR010852">
    <property type="entry name" value="ABATE"/>
</dbReference>
<evidence type="ECO:0000259" key="1">
    <source>
        <dbReference type="Pfam" id="PF11706"/>
    </source>
</evidence>
<dbReference type="Proteomes" id="UP001500888">
    <property type="component" value="Unassembled WGS sequence"/>
</dbReference>
<dbReference type="SUPFAM" id="SSF160904">
    <property type="entry name" value="Jann2411-like"/>
    <property type="match status" value="1"/>
</dbReference>
<dbReference type="Pfam" id="PF07336">
    <property type="entry name" value="ABATE"/>
    <property type="match status" value="1"/>
</dbReference>
<protein>
    <submittedName>
        <fullName evidence="2">CGNR zinc finger domain-containing protein</fullName>
    </submittedName>
</protein>
<keyword evidence="3" id="KW-1185">Reference proteome</keyword>
<dbReference type="InterPro" id="IPR023286">
    <property type="entry name" value="ABATE_dom_sf"/>
</dbReference>
<dbReference type="PANTHER" id="PTHR35525:SF3">
    <property type="entry name" value="BLL6575 PROTEIN"/>
    <property type="match status" value="1"/>
</dbReference>
<evidence type="ECO:0000313" key="2">
    <source>
        <dbReference type="EMBL" id="GAA3828181.1"/>
    </source>
</evidence>
<feature type="domain" description="Zinc finger CGNR" evidence="1">
    <location>
        <begin position="153"/>
        <end position="197"/>
    </location>
</feature>
<evidence type="ECO:0000313" key="3">
    <source>
        <dbReference type="Proteomes" id="UP001500888"/>
    </source>
</evidence>
<sequence length="205" mass="22336">MVDMTEFFGGVLCLDFANSLDGRRLKVPKETLFAYGDLAQWALRAGVVDQEVAERLLRRAAAEPGPAQEAFNAALELRETVFHAFHAIARGTEPAAADLAALQDAYRAAMAAAHLVRADGAYGWAFDGDDPNRTWWPVARSAIELLTAGPVDRVRVCASSGGCAGLFLDLSKNRSRRWCSMSSCGVEVKTRRQNARRRATRATGH</sequence>
<organism evidence="2 3">
    <name type="scientific">Sphaerisporangium flaviroseum</name>
    <dbReference type="NCBI Taxonomy" id="509199"/>
    <lineage>
        <taxon>Bacteria</taxon>
        <taxon>Bacillati</taxon>
        <taxon>Actinomycetota</taxon>
        <taxon>Actinomycetes</taxon>
        <taxon>Streptosporangiales</taxon>
        <taxon>Streptosporangiaceae</taxon>
        <taxon>Sphaerisporangium</taxon>
    </lineage>
</organism>
<proteinExistence type="predicted"/>
<name>A0ABP7IVM1_9ACTN</name>
<dbReference type="EMBL" id="BAAAZR010000027">
    <property type="protein sequence ID" value="GAA3828181.1"/>
    <property type="molecule type" value="Genomic_DNA"/>
</dbReference>
<comment type="caution">
    <text evidence="2">The sequence shown here is derived from an EMBL/GenBank/DDBJ whole genome shotgun (WGS) entry which is preliminary data.</text>
</comment>
<dbReference type="PANTHER" id="PTHR35525">
    <property type="entry name" value="BLL6575 PROTEIN"/>
    <property type="match status" value="1"/>
</dbReference>